<dbReference type="GO" id="GO:0007165">
    <property type="term" value="P:signal transduction"/>
    <property type="evidence" value="ECO:0007669"/>
    <property type="project" value="InterPro"/>
</dbReference>
<reference evidence="9" key="2">
    <citation type="submission" date="2013-10" db="EMBL/GenBank/DDBJ databases">
        <authorList>
            <person name="Aslett M."/>
        </authorList>
    </citation>
    <scope>NUCLEOTIDE SEQUENCE [LARGE SCALE GENOMIC DNA]</scope>
    <source>
        <strain evidence="9">Weybridge</strain>
    </source>
</reference>
<dbReference type="SMART" id="SM00471">
    <property type="entry name" value="HDc"/>
    <property type="match status" value="1"/>
</dbReference>
<feature type="binding site" evidence="4">
    <location>
        <position position="1228"/>
    </location>
    <ligand>
        <name>AMP</name>
        <dbReference type="ChEBI" id="CHEBI:456215"/>
    </ligand>
</feature>
<feature type="region of interest" description="Disordered" evidence="6">
    <location>
        <begin position="141"/>
        <end position="215"/>
    </location>
</feature>
<feature type="binding site" evidence="5">
    <location>
        <position position="1009"/>
    </location>
    <ligand>
        <name>Zn(2+)</name>
        <dbReference type="ChEBI" id="CHEBI:29105"/>
        <label>1</label>
    </ligand>
</feature>
<dbReference type="Proteomes" id="UP000030763">
    <property type="component" value="Unassembled WGS sequence"/>
</dbReference>
<dbReference type="GO" id="GO:0004114">
    <property type="term" value="F:3',5'-cyclic-nucleotide phosphodiesterase activity"/>
    <property type="evidence" value="ECO:0007669"/>
    <property type="project" value="InterPro"/>
</dbReference>
<keyword evidence="7" id="KW-0732">Signal</keyword>
<dbReference type="Gene3D" id="3.30.450.40">
    <property type="match status" value="1"/>
</dbReference>
<dbReference type="InterPro" id="IPR023088">
    <property type="entry name" value="PDEase"/>
</dbReference>
<feature type="binding site" evidence="5">
    <location>
        <position position="1008"/>
    </location>
    <ligand>
        <name>Zn(2+)</name>
        <dbReference type="ChEBI" id="CHEBI:29105"/>
        <label>1</label>
    </ligand>
</feature>
<reference evidence="9" key="1">
    <citation type="submission" date="2013-10" db="EMBL/GenBank/DDBJ databases">
        <title>Genomic analysis of the causative agents of coccidiosis in chickens.</title>
        <authorList>
            <person name="Reid A.J."/>
            <person name="Blake D."/>
            <person name="Billington K."/>
            <person name="Browne H."/>
            <person name="Dunn M."/>
            <person name="Hung S."/>
            <person name="Kawahara F."/>
            <person name="Miranda-Saavedra D."/>
            <person name="Mourier T."/>
            <person name="Nagra H."/>
            <person name="Otto T.D."/>
            <person name="Rawlings N."/>
            <person name="Sanchez A."/>
            <person name="Sanders M."/>
            <person name="Subramaniam C."/>
            <person name="Tay Y."/>
            <person name="Dear P."/>
            <person name="Doerig C."/>
            <person name="Gruber A."/>
            <person name="Parkinson J."/>
            <person name="Shirley M."/>
            <person name="Wan K.L."/>
            <person name="Berriman M."/>
            <person name="Tomley F."/>
            <person name="Pain A."/>
        </authorList>
    </citation>
    <scope>NUCLEOTIDE SEQUENCE [LARGE SCALE GENOMIC DNA]</scope>
    <source>
        <strain evidence="9">Weybridge</strain>
    </source>
</reference>
<dbReference type="AlphaFoldDB" id="U6MAD5"/>
<dbReference type="PANTHER" id="PTHR11347">
    <property type="entry name" value="CYCLIC NUCLEOTIDE PHOSPHODIESTERASE"/>
    <property type="match status" value="1"/>
</dbReference>
<feature type="binding site" evidence="4">
    <location>
        <position position="1176"/>
    </location>
    <ligand>
        <name>AMP</name>
        <dbReference type="ChEBI" id="CHEBI:456215"/>
    </ligand>
</feature>
<dbReference type="GO" id="GO:0046872">
    <property type="term" value="F:metal ion binding"/>
    <property type="evidence" value="ECO:0007669"/>
    <property type="project" value="UniProtKB-KW"/>
</dbReference>
<dbReference type="InterPro" id="IPR029016">
    <property type="entry name" value="GAF-like_dom_sf"/>
</dbReference>
<evidence type="ECO:0000256" key="6">
    <source>
        <dbReference type="SAM" id="MobiDB-lite"/>
    </source>
</evidence>
<evidence type="ECO:0000256" key="7">
    <source>
        <dbReference type="SAM" id="SignalP"/>
    </source>
</evidence>
<feature type="active site" description="Proton donor" evidence="3">
    <location>
        <position position="968"/>
    </location>
</feature>
<feature type="binding site" evidence="5">
    <location>
        <position position="1176"/>
    </location>
    <ligand>
        <name>Zn(2+)</name>
        <dbReference type="ChEBI" id="CHEBI:29105"/>
        <label>1</label>
    </ligand>
</feature>
<keyword evidence="10" id="KW-1185">Reference proteome</keyword>
<evidence type="ECO:0000256" key="2">
    <source>
        <dbReference type="ARBA" id="ARBA00022801"/>
    </source>
</evidence>
<evidence type="ECO:0000256" key="4">
    <source>
        <dbReference type="PIRSR" id="PIRSR623088-2"/>
    </source>
</evidence>
<dbReference type="VEuPathDB" id="ToxoDB:EMWEY_00016830"/>
<keyword evidence="1 5" id="KW-0479">Metal-binding</keyword>
<dbReference type="PRINTS" id="PR00387">
    <property type="entry name" value="PDIESTERASE1"/>
</dbReference>
<dbReference type="CDD" id="cd00077">
    <property type="entry name" value="HDc"/>
    <property type="match status" value="1"/>
</dbReference>
<evidence type="ECO:0000259" key="8">
    <source>
        <dbReference type="PROSITE" id="PS51845"/>
    </source>
</evidence>
<dbReference type="GeneID" id="25335669"/>
<dbReference type="InterPro" id="IPR036971">
    <property type="entry name" value="PDEase_catalytic_dom_sf"/>
</dbReference>
<dbReference type="SUPFAM" id="SSF109604">
    <property type="entry name" value="HD-domain/PDEase-like"/>
    <property type="match status" value="1"/>
</dbReference>
<dbReference type="PROSITE" id="PS51845">
    <property type="entry name" value="PDEASE_I_2"/>
    <property type="match status" value="1"/>
</dbReference>
<evidence type="ECO:0000313" key="9">
    <source>
        <dbReference type="EMBL" id="CDJ58600.1"/>
    </source>
</evidence>
<feature type="chain" id="PRO_5004674716" evidence="7">
    <location>
        <begin position="19"/>
        <end position="1279"/>
    </location>
</feature>
<feature type="compositionally biased region" description="Polar residues" evidence="6">
    <location>
        <begin position="160"/>
        <end position="180"/>
    </location>
</feature>
<name>U6MAD5_EIMMA</name>
<feature type="binding site" evidence="5">
    <location>
        <position position="972"/>
    </location>
    <ligand>
        <name>Zn(2+)</name>
        <dbReference type="ChEBI" id="CHEBI:29105"/>
        <label>1</label>
    </ligand>
</feature>
<organism evidence="9 10">
    <name type="scientific">Eimeria maxima</name>
    <name type="common">Coccidian parasite</name>
    <dbReference type="NCBI Taxonomy" id="5804"/>
    <lineage>
        <taxon>Eukaryota</taxon>
        <taxon>Sar</taxon>
        <taxon>Alveolata</taxon>
        <taxon>Apicomplexa</taxon>
        <taxon>Conoidasida</taxon>
        <taxon>Coccidia</taxon>
        <taxon>Eucoccidiorida</taxon>
        <taxon>Eimeriorina</taxon>
        <taxon>Eimeriidae</taxon>
        <taxon>Eimeria</taxon>
    </lineage>
</organism>
<accession>U6MAD5</accession>
<feature type="binding site" evidence="5">
    <location>
        <position position="1009"/>
    </location>
    <ligand>
        <name>Zn(2+)</name>
        <dbReference type="ChEBI" id="CHEBI:29105"/>
        <label>2</label>
    </ligand>
</feature>
<dbReference type="OMA" id="NAQVEME"/>
<feature type="signal peptide" evidence="7">
    <location>
        <begin position="1"/>
        <end position="18"/>
    </location>
</feature>
<dbReference type="InterPro" id="IPR002073">
    <property type="entry name" value="PDEase_catalytic_dom"/>
</dbReference>
<dbReference type="RefSeq" id="XP_013335248.1">
    <property type="nucleotide sequence ID" value="XM_013479794.1"/>
</dbReference>
<protein>
    <submittedName>
        <fullName evidence="9">3', 5'-cyclic nucleotide phosphodiesterase domain-containing protein, putative</fullName>
    </submittedName>
</protein>
<dbReference type="SUPFAM" id="SSF55781">
    <property type="entry name" value="GAF domain-like"/>
    <property type="match status" value="1"/>
</dbReference>
<evidence type="ECO:0000256" key="5">
    <source>
        <dbReference type="PIRSR" id="PIRSR623088-3"/>
    </source>
</evidence>
<evidence type="ECO:0000256" key="3">
    <source>
        <dbReference type="PIRSR" id="PIRSR623088-1"/>
    </source>
</evidence>
<sequence>MSSVTAFASALAANLCTAVDGSMAFCFVRDVETEQLLGAYAARPAVSGQQDARHAATGHDNQGECVDVPYQPGSAVEKNRTMMPISPKGALQSCLSAFTVKATTSCPCSGPPPCGELSLENMSPESMAFLSALFAEDARASNSCSPLPAQPPAEGETGSEAPSQNRWGSKSFQKCHSGENTAVPLDVRLGQPEGESSTRDHPIGKPSSGVVSEVPSLPPSELIVLTSDGLVGYLVNDLKGGSKAYCYEPATGRLSPAPAKDLSKAGQPGGLRDSLPRASDQGFLIGCRMEGEGALSACTAMAEARVSYVGPGTKRLPSFPSGVPSNVPHPTAQPDGSLLGTRLASVESVVSAGDALKASPLPRLAPRARLPYLPRISNGLHDSIPLLFSATLEHPTAAMDEGTTFRCPESASSGRGSRASTETHSAILSSRRNLGTETPLLTAQPEMGLFVTPSSSAAADFPCERPSVDNDVRDDSTGGASMLHSLQSDATLGVVFCLNAKRVDAHALLEAIANVCAPPMALLLQQQWLRRDRFKRVLQLELHRTVFQETSIPIRMMQRLLALVHAAVGAEAAAFFIADTQNRNFICLGGHKRATGLSLCGDHRLLGEAARQRGRTVIFNFLPEGFNAEYDSRARFESKHAMLVPLLNTQGHVKAVVVLLNRLQCTCERMKEVAEDAERKCACDGHVRRLEPLSLAVDAWSAATAPCENCARRNVNELIHETLMRAIQCEMQHWLGGQLTNVCMAGMSLLQPMETMVSYVMGGQRQGHRNTRPLCAVMEQIENFVLRDKRMMLLSLRRCASVAVTKPISYSWTDAGATQGLRSTSSRHSAEQGVRLVHSSSAPLVLYSGLRHSSTGGEELKSTPQHVEDSTSDELLAFRHKRRASLPSLVFSATLQRCTRPFDDIRKQVFADSRRLDLDIWRRTADELQLFFLLALEELGVMVKSEKAALQAFFALIRDAYHTDNPYHNFYHAMHVAQMCWLFLTRYSCRDALTLTEQLGLMLAALAHDVDHPGVNNNSLIEQQHPLAIIYNDKAVLENHHAAFATSAMMKLGLFSHKAKSTKKSPCPRSSALSSGSAVADVEQPFLVSSAFGAVRQQNEEEHDCADDEDDHAFYPSFAEIRRVLITCILATDMELFRQHHEAMRKRGQMKRSTGDFLSSDEDRTLLVTCLIHCADISNPLLPERRNVQWASLIIQEFNAQVEMERHKGLPVTVFMDARTELLRTQSQIGFLSFVVLDQFRALADLVPGAEELVVQGEKNLEDWQSAMDILREAERRDA</sequence>
<feature type="binding site" evidence="4">
    <location>
        <begin position="968"/>
        <end position="972"/>
    </location>
    <ligand>
        <name>AMP</name>
        <dbReference type="ChEBI" id="CHEBI:456215"/>
    </ligand>
</feature>
<dbReference type="Gene3D" id="1.10.1300.10">
    <property type="entry name" value="3'5'-cyclic nucleotide phosphodiesterase, catalytic domain"/>
    <property type="match status" value="1"/>
</dbReference>
<proteinExistence type="predicted"/>
<evidence type="ECO:0000313" key="10">
    <source>
        <dbReference type="Proteomes" id="UP000030763"/>
    </source>
</evidence>
<evidence type="ECO:0000256" key="1">
    <source>
        <dbReference type="ARBA" id="ARBA00022723"/>
    </source>
</evidence>
<gene>
    <name evidence="9" type="ORF">EMWEY_00016830</name>
</gene>
<dbReference type="OrthoDB" id="342865at2759"/>
<feature type="domain" description="PDEase" evidence="8">
    <location>
        <begin position="898"/>
        <end position="1271"/>
    </location>
</feature>
<feature type="binding site" evidence="4">
    <location>
        <position position="1009"/>
    </location>
    <ligand>
        <name>AMP</name>
        <dbReference type="ChEBI" id="CHEBI:456215"/>
    </ligand>
</feature>
<dbReference type="EMBL" id="HG719745">
    <property type="protein sequence ID" value="CDJ58600.1"/>
    <property type="molecule type" value="Genomic_DNA"/>
</dbReference>
<dbReference type="Pfam" id="PF00233">
    <property type="entry name" value="PDEase_I"/>
    <property type="match status" value="1"/>
</dbReference>
<keyword evidence="2" id="KW-0378">Hydrolase</keyword>
<dbReference type="InterPro" id="IPR003607">
    <property type="entry name" value="HD/PDEase_dom"/>
</dbReference>